<keyword evidence="1" id="KW-0479">Metal-binding</keyword>
<gene>
    <name evidence="5" type="ordered locus">GM21_3647</name>
</gene>
<organism evidence="5">
    <name type="scientific">Geobacter sp. (strain M21)</name>
    <dbReference type="NCBI Taxonomy" id="443144"/>
    <lineage>
        <taxon>Bacteria</taxon>
        <taxon>Pseudomonadati</taxon>
        <taxon>Thermodesulfobacteriota</taxon>
        <taxon>Desulfuromonadia</taxon>
        <taxon>Geobacterales</taxon>
        <taxon>Geobacteraceae</taxon>
        <taxon>Geobacter</taxon>
    </lineage>
</organism>
<feature type="domain" description="4Fe-4S ferredoxin-type" evidence="4">
    <location>
        <begin position="219"/>
        <end position="239"/>
    </location>
</feature>
<feature type="domain" description="4Fe-4S ferredoxin-type" evidence="4">
    <location>
        <begin position="181"/>
        <end position="211"/>
    </location>
</feature>
<dbReference type="InterPro" id="IPR017896">
    <property type="entry name" value="4Fe4S_Fe-S-bd"/>
</dbReference>
<dbReference type="InterPro" id="IPR017900">
    <property type="entry name" value="4Fe4S_Fe_S_CS"/>
</dbReference>
<reference evidence="5" key="1">
    <citation type="submission" date="2009-07" db="EMBL/GenBank/DDBJ databases">
        <title>Complete sequence of Geobacter sp. M21.</title>
        <authorList>
            <consortium name="US DOE Joint Genome Institute"/>
            <person name="Lucas S."/>
            <person name="Copeland A."/>
            <person name="Lapidus A."/>
            <person name="Glavina del Rio T."/>
            <person name="Dalin E."/>
            <person name="Tice H."/>
            <person name="Bruce D."/>
            <person name="Goodwin L."/>
            <person name="Pitluck S."/>
            <person name="Saunders E."/>
            <person name="Brettin T."/>
            <person name="Detter J.C."/>
            <person name="Han C."/>
            <person name="Larimer F."/>
            <person name="Land M."/>
            <person name="Hauser L."/>
            <person name="Kyrpides N."/>
            <person name="Ovchinnikova G."/>
            <person name="Lovley D."/>
        </authorList>
    </citation>
    <scope>NUCLEOTIDE SEQUENCE [LARGE SCALE GENOMIC DNA]</scope>
    <source>
        <strain evidence="5">M21</strain>
    </source>
</reference>
<evidence type="ECO:0000259" key="4">
    <source>
        <dbReference type="PROSITE" id="PS51379"/>
    </source>
</evidence>
<dbReference type="AlphaFoldDB" id="C6E6P0"/>
<dbReference type="PROSITE" id="PS51379">
    <property type="entry name" value="4FE4S_FER_2"/>
    <property type="match status" value="2"/>
</dbReference>
<dbReference type="OrthoDB" id="9784262at2"/>
<dbReference type="NCBIfam" id="NF038196">
    <property type="entry name" value="ferrodoxin_EFR1"/>
    <property type="match status" value="1"/>
</dbReference>
<dbReference type="InterPro" id="IPR029039">
    <property type="entry name" value="Flavoprotein-like_sf"/>
</dbReference>
<dbReference type="GO" id="GO:0046872">
    <property type="term" value="F:metal ion binding"/>
    <property type="evidence" value="ECO:0007669"/>
    <property type="project" value="UniProtKB-KW"/>
</dbReference>
<name>C6E6P0_GEOSM</name>
<dbReference type="Gene3D" id="3.30.70.20">
    <property type="match status" value="1"/>
</dbReference>
<dbReference type="EMBL" id="CP001661">
    <property type="protein sequence ID" value="ACT19668.1"/>
    <property type="molecule type" value="Genomic_DNA"/>
</dbReference>
<keyword evidence="3" id="KW-0411">Iron-sulfur</keyword>
<accession>C6E6P0</accession>
<evidence type="ECO:0000256" key="2">
    <source>
        <dbReference type="ARBA" id="ARBA00023004"/>
    </source>
</evidence>
<dbReference type="InterPro" id="IPR047964">
    <property type="entry name" value="EFR1-like"/>
</dbReference>
<dbReference type="GO" id="GO:0051536">
    <property type="term" value="F:iron-sulfur cluster binding"/>
    <property type="evidence" value="ECO:0007669"/>
    <property type="project" value="UniProtKB-KW"/>
</dbReference>
<dbReference type="PROSITE" id="PS00198">
    <property type="entry name" value="4FE4S_FER_1"/>
    <property type="match status" value="1"/>
</dbReference>
<protein>
    <submittedName>
        <fullName evidence="5">4Fe-4S ferredoxin iron-sulfur binding domain-containing protein</fullName>
    </submittedName>
</protein>
<dbReference type="SUPFAM" id="SSF52218">
    <property type="entry name" value="Flavoproteins"/>
    <property type="match status" value="1"/>
</dbReference>
<sequence>MRTVIYYYTGTGNSLWTARALAEKLGDTELVPMHQMNNCLRKGSAEAVGLVFPVHMWGVPHLVRDFLRVMKKQPEAYYFAVAVNAGQVSRTLLQLEELMAKDGLTLSAGFDIELPSNYIPWGGPGPLEKRLKLFDSAKGQIEVASTYISKRKSGLIENGPLWQRLIFTLIYKMTYNRMRTMDKSFNIDGTCTSCRICERVCPVDNVLLQAGQPVWHGSCEQCFACIQWCPAKCIQYGGKTKEYERYHHPEIRIGDVMREPVGTDQGMI</sequence>
<evidence type="ECO:0000313" key="5">
    <source>
        <dbReference type="EMBL" id="ACT19668.1"/>
    </source>
</evidence>
<evidence type="ECO:0000256" key="1">
    <source>
        <dbReference type="ARBA" id="ARBA00022723"/>
    </source>
</evidence>
<dbReference type="SUPFAM" id="SSF54862">
    <property type="entry name" value="4Fe-4S ferredoxins"/>
    <property type="match status" value="1"/>
</dbReference>
<evidence type="ECO:0000256" key="3">
    <source>
        <dbReference type="ARBA" id="ARBA00023014"/>
    </source>
</evidence>
<dbReference type="KEGG" id="gem:GM21_3647"/>
<keyword evidence="2" id="KW-0408">Iron</keyword>
<dbReference type="eggNOG" id="COG1145">
    <property type="taxonomic scope" value="Bacteria"/>
</dbReference>
<dbReference type="HOGENOM" id="CLU_068049_0_0_7"/>
<dbReference type="STRING" id="443144.GM21_3647"/>
<proteinExistence type="predicted"/>
<dbReference type="Gene3D" id="3.40.50.360">
    <property type="match status" value="1"/>
</dbReference>